<accession>A0A4P6P445</accession>
<gene>
    <name evidence="1" type="ORF">EMK97_12000</name>
</gene>
<sequence>MHQVIFYLLILISFASLASERQEIIWLSDDENYVKNFRQPRADNIDSDTNNLLLAKIKQYDIRLQYTPLGRIEKLMTSGDNYCIANRLKNATRIKENLFSLPVNLFVGLRLYSSQAIEPTLIDSTGELNSLHDLFLAKPENVLLVSRGRSYGDILDQQVGEIAEKNLYVLSGQSYIQAAFEMLAHNRVDYIIEYPAEVTMMLRKHPRALNVNSVSIKGSKNYVIGYLACNKSAIGQKFIDYVNTLLKDLYQSEAFYQAHVRHLTPADVAVFTRYFNQEFATNYTSAGN</sequence>
<organism evidence="1 2">
    <name type="scientific">Litorilituus sediminis</name>
    <dbReference type="NCBI Taxonomy" id="718192"/>
    <lineage>
        <taxon>Bacteria</taxon>
        <taxon>Pseudomonadati</taxon>
        <taxon>Pseudomonadota</taxon>
        <taxon>Gammaproteobacteria</taxon>
        <taxon>Alteromonadales</taxon>
        <taxon>Colwelliaceae</taxon>
        <taxon>Litorilituus</taxon>
    </lineage>
</organism>
<dbReference type="SUPFAM" id="SSF53850">
    <property type="entry name" value="Periplasmic binding protein-like II"/>
    <property type="match status" value="1"/>
</dbReference>
<dbReference type="Proteomes" id="UP000290244">
    <property type="component" value="Chromosome"/>
</dbReference>
<evidence type="ECO:0000313" key="1">
    <source>
        <dbReference type="EMBL" id="QBG36386.1"/>
    </source>
</evidence>
<evidence type="ECO:0008006" key="3">
    <source>
        <dbReference type="Google" id="ProtNLM"/>
    </source>
</evidence>
<dbReference type="AlphaFoldDB" id="A0A4P6P445"/>
<name>A0A4P6P445_9GAMM</name>
<dbReference type="OrthoDB" id="5764299at2"/>
<dbReference type="RefSeq" id="WP_130602488.1">
    <property type="nucleotide sequence ID" value="NZ_CP034759.1"/>
</dbReference>
<proteinExistence type="predicted"/>
<evidence type="ECO:0000313" key="2">
    <source>
        <dbReference type="Proteomes" id="UP000290244"/>
    </source>
</evidence>
<keyword evidence="2" id="KW-1185">Reference proteome</keyword>
<reference evidence="1 2" key="1">
    <citation type="submission" date="2018-12" db="EMBL/GenBank/DDBJ databases">
        <title>Complete genome of Litorilituus sediminis.</title>
        <authorList>
            <person name="Liu A."/>
            <person name="Rong J."/>
        </authorList>
    </citation>
    <scope>NUCLEOTIDE SEQUENCE [LARGE SCALE GENOMIC DNA]</scope>
    <source>
        <strain evidence="1 2">JCM 17549</strain>
    </source>
</reference>
<dbReference type="KEGG" id="lsd:EMK97_12000"/>
<dbReference type="EMBL" id="CP034759">
    <property type="protein sequence ID" value="QBG36386.1"/>
    <property type="molecule type" value="Genomic_DNA"/>
</dbReference>
<protein>
    <recommendedName>
        <fullName evidence="3">Transporter substrate-binding domain-containing protein</fullName>
    </recommendedName>
</protein>